<accession>A0ABW6FUZ7</accession>
<dbReference type="Proteomes" id="UP001598448">
    <property type="component" value="Unassembled WGS sequence"/>
</dbReference>
<comment type="caution">
    <text evidence="2">The sequence shown here is derived from an EMBL/GenBank/DDBJ whole genome shotgun (WGS) entry which is preliminary data.</text>
</comment>
<reference evidence="2 3" key="1">
    <citation type="submission" date="2024-09" db="EMBL/GenBank/DDBJ databases">
        <title>The Natural Products Discovery Center: Release of the First 8490 Sequenced Strains for Exploring Actinobacteria Biosynthetic Diversity.</title>
        <authorList>
            <person name="Kalkreuter E."/>
            <person name="Kautsar S.A."/>
            <person name="Yang D."/>
            <person name="Bader C.D."/>
            <person name="Teijaro C.N."/>
            <person name="Fluegel L."/>
            <person name="Davis C.M."/>
            <person name="Simpson J.R."/>
            <person name="Lauterbach L."/>
            <person name="Steele A.D."/>
            <person name="Gui C."/>
            <person name="Meng S."/>
            <person name="Li G."/>
            <person name="Viehrig K."/>
            <person name="Ye F."/>
            <person name="Su P."/>
            <person name="Kiefer A.F."/>
            <person name="Nichols A."/>
            <person name="Cepeda A.J."/>
            <person name="Yan W."/>
            <person name="Fan B."/>
            <person name="Jiang Y."/>
            <person name="Adhikari A."/>
            <person name="Zheng C.-J."/>
            <person name="Schuster L."/>
            <person name="Cowan T.M."/>
            <person name="Smanski M.J."/>
            <person name="Chevrette M.G."/>
            <person name="De Carvalho L.P.S."/>
            <person name="Shen B."/>
        </authorList>
    </citation>
    <scope>NUCLEOTIDE SEQUENCE [LARGE SCALE GENOMIC DNA]</scope>
    <source>
        <strain evidence="2 3">NPDC058348</strain>
    </source>
</reference>
<evidence type="ECO:0000256" key="1">
    <source>
        <dbReference type="SAM" id="Phobius"/>
    </source>
</evidence>
<organism evidence="2 3">
    <name type="scientific">Streptomyces albidochromogenes</name>
    <dbReference type="NCBI Taxonomy" id="329524"/>
    <lineage>
        <taxon>Bacteria</taxon>
        <taxon>Bacillati</taxon>
        <taxon>Actinomycetota</taxon>
        <taxon>Actinomycetes</taxon>
        <taxon>Kitasatosporales</taxon>
        <taxon>Streptomycetaceae</taxon>
        <taxon>Streptomyces</taxon>
    </lineage>
</organism>
<feature type="transmembrane region" description="Helical" evidence="1">
    <location>
        <begin position="119"/>
        <end position="139"/>
    </location>
</feature>
<keyword evidence="1" id="KW-0472">Membrane</keyword>
<sequence>MSITPTPLPVLQGRGGVVLTADPDALVLDRPREQVTFVPGGVARVRAEGRTVTIELRAPRGTAPTVYEVEDVSEAAAAVFADGVNALLPDREDGEVDGTALTIVRSLTPTWHQRFVRRLLWGMFGFFVTLVAFAVAAGLTGTAVSVIAIVMVGGITWASLGVGVYTVRRWLRERWLRRHGVTVTATAAATPGAYVYMDDTGTYRGFMHGEDGPCISVSYDPRDPADVLVPQAPHLRLLNSVLGSFLLFCSLSGMVLLVLLVVDAFTGGEFTRGADGV</sequence>
<protein>
    <recommendedName>
        <fullName evidence="4">DUF3592 domain-containing protein</fullName>
    </recommendedName>
</protein>
<dbReference type="EMBL" id="JBHXIJ010000300">
    <property type="protein sequence ID" value="MFD5102884.1"/>
    <property type="molecule type" value="Genomic_DNA"/>
</dbReference>
<dbReference type="RefSeq" id="WP_386720469.1">
    <property type="nucleotide sequence ID" value="NZ_JBHXIJ010000300.1"/>
</dbReference>
<keyword evidence="3" id="KW-1185">Reference proteome</keyword>
<keyword evidence="1" id="KW-0812">Transmembrane</keyword>
<feature type="transmembrane region" description="Helical" evidence="1">
    <location>
        <begin position="241"/>
        <end position="262"/>
    </location>
</feature>
<feature type="transmembrane region" description="Helical" evidence="1">
    <location>
        <begin position="145"/>
        <end position="167"/>
    </location>
</feature>
<gene>
    <name evidence="2" type="ORF">ACFWJN_28495</name>
</gene>
<evidence type="ECO:0000313" key="3">
    <source>
        <dbReference type="Proteomes" id="UP001598448"/>
    </source>
</evidence>
<evidence type="ECO:0000313" key="2">
    <source>
        <dbReference type="EMBL" id="MFD5102884.1"/>
    </source>
</evidence>
<feature type="transmembrane region" description="Helical" evidence="1">
    <location>
        <begin position="179"/>
        <end position="197"/>
    </location>
</feature>
<keyword evidence="1" id="KW-1133">Transmembrane helix</keyword>
<name>A0ABW6FUZ7_9ACTN</name>
<evidence type="ECO:0008006" key="4">
    <source>
        <dbReference type="Google" id="ProtNLM"/>
    </source>
</evidence>
<proteinExistence type="predicted"/>